<evidence type="ECO:0000313" key="2">
    <source>
        <dbReference type="EMBL" id="KAL2853303.1"/>
    </source>
</evidence>
<name>A0ABR4KPY5_9EURO</name>
<evidence type="ECO:0000313" key="3">
    <source>
        <dbReference type="Proteomes" id="UP001610446"/>
    </source>
</evidence>
<comment type="caution">
    <text evidence="2">The sequence shown here is derived from an EMBL/GenBank/DDBJ whole genome shotgun (WGS) entry which is preliminary data.</text>
</comment>
<dbReference type="Proteomes" id="UP001610446">
    <property type="component" value="Unassembled WGS sequence"/>
</dbReference>
<dbReference type="Pfam" id="PF05630">
    <property type="entry name" value="NPP1"/>
    <property type="match status" value="1"/>
</dbReference>
<dbReference type="PANTHER" id="PTHR33657">
    <property type="entry name" value="DOMAIN PROTEIN, PUTATIVE (AFU_ORTHOLOGUE AFUA_5G00600)-RELATED"/>
    <property type="match status" value="1"/>
</dbReference>
<dbReference type="EMBL" id="JBFXLU010000021">
    <property type="protein sequence ID" value="KAL2853303.1"/>
    <property type="molecule type" value="Genomic_DNA"/>
</dbReference>
<protein>
    <submittedName>
        <fullName evidence="2">Necrosis inducing protein</fullName>
    </submittedName>
</protein>
<dbReference type="InterPro" id="IPR008701">
    <property type="entry name" value="NPP1"/>
</dbReference>
<dbReference type="PIRSF" id="PIRSF029958">
    <property type="entry name" value="Necrosis-inducing_protein"/>
    <property type="match status" value="1"/>
</dbReference>
<keyword evidence="3" id="KW-1185">Reference proteome</keyword>
<feature type="chain" id="PRO_5047404810" evidence="1">
    <location>
        <begin position="22"/>
        <end position="294"/>
    </location>
</feature>
<reference evidence="2 3" key="1">
    <citation type="submission" date="2024-07" db="EMBL/GenBank/DDBJ databases">
        <title>Section-level genome sequencing and comparative genomics of Aspergillus sections Usti and Cavernicolus.</title>
        <authorList>
            <consortium name="Lawrence Berkeley National Laboratory"/>
            <person name="Nybo J.L."/>
            <person name="Vesth T.C."/>
            <person name="Theobald S."/>
            <person name="Frisvad J.C."/>
            <person name="Larsen T.O."/>
            <person name="Kjaerboelling I."/>
            <person name="Rothschild-Mancinelli K."/>
            <person name="Lyhne E.K."/>
            <person name="Kogle M.E."/>
            <person name="Barry K."/>
            <person name="Clum A."/>
            <person name="Na H."/>
            <person name="Ledsgaard L."/>
            <person name="Lin J."/>
            <person name="Lipzen A."/>
            <person name="Kuo A."/>
            <person name="Riley R."/>
            <person name="Mondo S."/>
            <person name="Labutti K."/>
            <person name="Haridas S."/>
            <person name="Pangalinan J."/>
            <person name="Salamov A.A."/>
            <person name="Simmons B.A."/>
            <person name="Magnuson J.K."/>
            <person name="Chen J."/>
            <person name="Drula E."/>
            <person name="Henrissat B."/>
            <person name="Wiebenga A."/>
            <person name="Lubbers R.J."/>
            <person name="Gomes A.C."/>
            <person name="Makela M.R."/>
            <person name="Stajich J."/>
            <person name="Grigoriev I.V."/>
            <person name="Mortensen U.H."/>
            <person name="De Vries R.P."/>
            <person name="Baker S.E."/>
            <person name="Andersen M.R."/>
        </authorList>
    </citation>
    <scope>NUCLEOTIDE SEQUENCE [LARGE SCALE GENOMIC DNA]</scope>
    <source>
        <strain evidence="2 3">CBS 123904</strain>
    </source>
</reference>
<dbReference type="PANTHER" id="PTHR33657:SF6">
    <property type="entry name" value="SECRETED PROTEIN"/>
    <property type="match status" value="1"/>
</dbReference>
<keyword evidence="1" id="KW-0732">Signal</keyword>
<accession>A0ABR4KPY5</accession>
<evidence type="ECO:0000256" key="1">
    <source>
        <dbReference type="SAM" id="SignalP"/>
    </source>
</evidence>
<organism evidence="2 3">
    <name type="scientific">Aspergillus pseudoustus</name>
    <dbReference type="NCBI Taxonomy" id="1810923"/>
    <lineage>
        <taxon>Eukaryota</taxon>
        <taxon>Fungi</taxon>
        <taxon>Dikarya</taxon>
        <taxon>Ascomycota</taxon>
        <taxon>Pezizomycotina</taxon>
        <taxon>Eurotiomycetes</taxon>
        <taxon>Eurotiomycetidae</taxon>
        <taxon>Eurotiales</taxon>
        <taxon>Aspergillaceae</taxon>
        <taxon>Aspergillus</taxon>
        <taxon>Aspergillus subgen. Nidulantes</taxon>
    </lineage>
</organism>
<sequence>MPFSKLSKLPSLLPLVGTCLANILTPFPVTASAGALKFQPVLDFTSSSCYQTAAIGTDGQLNSGVEPNWAPIVPDPFPIPTPRAGGDNENFVFAATNESETRSLLGSPYIRGGCRDADRLEHSQTYVRERCNHGWCAYVYGYYFEADIGPGNAHKHDWEHVIVWTLNDNVFFVSWSAHGDYTTHHSSAMQFQDGSHPKIVYHLGGWGTHSLRKAEASDKDVENYTGRWVAAPLVSLEMMECEVNRKLLNNNWGSAHSDLNQLGSKLEKWMPWDARVNEHFNPWEPLVPDWAVRG</sequence>
<proteinExistence type="predicted"/>
<feature type="signal peptide" evidence="1">
    <location>
        <begin position="1"/>
        <end position="21"/>
    </location>
</feature>
<gene>
    <name evidence="2" type="ORF">BJY01DRAFT_244269</name>
</gene>